<evidence type="ECO:0000256" key="4">
    <source>
        <dbReference type="ARBA" id="ARBA00022840"/>
    </source>
</evidence>
<feature type="region of interest" description="Disordered" evidence="5">
    <location>
        <begin position="80"/>
        <end position="153"/>
    </location>
</feature>
<dbReference type="EMBL" id="CAJNJQ010001719">
    <property type="protein sequence ID" value="CAE7146840.1"/>
    <property type="molecule type" value="Genomic_DNA"/>
</dbReference>
<sequence>MVSTRHINAEWYFNRDVECIRRFFRRRFNYESAVYPRFSKTLVENEEDEGFRLDVVVSASGFGGKEMKVLDEYLESKLGEDAAESSDLESSELEENENGSDPEDDGDDPPRFRQVRSAAQDYAIRQERRGILDTPLSEDSEDEGAQDLSTEIPVASLSIKDKTDDDQIHGTIHSKASIGSGVAASVNSHGTDDVPQDGPKTSSSVLRSLVSSALEKEHRQNAKHHKRRTMKVGRAKGHKGKQNLQVKVDSSGVWD</sequence>
<gene>
    <name evidence="6" type="ORF">RDB_LOCUS84305</name>
</gene>
<keyword evidence="4" id="KW-0067">ATP-binding</keyword>
<proteinExistence type="predicted"/>
<reference evidence="6" key="1">
    <citation type="submission" date="2021-01" db="EMBL/GenBank/DDBJ databases">
        <authorList>
            <person name="Kaushik A."/>
        </authorList>
    </citation>
    <scope>NUCLEOTIDE SEQUENCE</scope>
    <source>
        <strain evidence="6">AG5</strain>
    </source>
</reference>
<organism evidence="6 7">
    <name type="scientific">Rhizoctonia solani</name>
    <dbReference type="NCBI Taxonomy" id="456999"/>
    <lineage>
        <taxon>Eukaryota</taxon>
        <taxon>Fungi</taxon>
        <taxon>Dikarya</taxon>
        <taxon>Basidiomycota</taxon>
        <taxon>Agaricomycotina</taxon>
        <taxon>Agaricomycetes</taxon>
        <taxon>Cantharellales</taxon>
        <taxon>Ceratobasidiaceae</taxon>
        <taxon>Rhizoctonia</taxon>
    </lineage>
</organism>
<dbReference type="GO" id="GO:0004672">
    <property type="term" value="F:protein kinase activity"/>
    <property type="evidence" value="ECO:0007669"/>
    <property type="project" value="TreeGrafter"/>
</dbReference>
<feature type="region of interest" description="Disordered" evidence="5">
    <location>
        <begin position="172"/>
        <end position="255"/>
    </location>
</feature>
<dbReference type="PANTHER" id="PTHR45852:SF1">
    <property type="entry name" value="SERINE_THREONINE-PROTEIN KINASE RIO2"/>
    <property type="match status" value="1"/>
</dbReference>
<feature type="compositionally biased region" description="Basic residues" evidence="5">
    <location>
        <begin position="221"/>
        <end position="241"/>
    </location>
</feature>
<evidence type="ECO:0000256" key="2">
    <source>
        <dbReference type="ARBA" id="ARBA00022741"/>
    </source>
</evidence>
<evidence type="ECO:0000313" key="6">
    <source>
        <dbReference type="EMBL" id="CAE7146840.1"/>
    </source>
</evidence>
<comment type="caution">
    <text evidence="6">The sequence shown here is derived from an EMBL/GenBank/DDBJ whole genome shotgun (WGS) entry which is preliminary data.</text>
</comment>
<keyword evidence="3" id="KW-0418">Kinase</keyword>
<keyword evidence="2" id="KW-0547">Nucleotide-binding</keyword>
<feature type="compositionally biased region" description="Acidic residues" evidence="5">
    <location>
        <begin position="81"/>
        <end position="107"/>
    </location>
</feature>
<evidence type="ECO:0000313" key="7">
    <source>
        <dbReference type="Proteomes" id="UP000663827"/>
    </source>
</evidence>
<dbReference type="Proteomes" id="UP000663827">
    <property type="component" value="Unassembled WGS sequence"/>
</dbReference>
<name>A0A8H3E0T1_9AGAM</name>
<dbReference type="AlphaFoldDB" id="A0A8H3E0T1"/>
<dbReference type="GO" id="GO:0005634">
    <property type="term" value="C:nucleus"/>
    <property type="evidence" value="ECO:0007669"/>
    <property type="project" value="TreeGrafter"/>
</dbReference>
<feature type="compositionally biased region" description="Acidic residues" evidence="5">
    <location>
        <begin position="136"/>
        <end position="145"/>
    </location>
</feature>
<protein>
    <submittedName>
        <fullName evidence="6">Uncharacterized protein</fullName>
    </submittedName>
</protein>
<keyword evidence="1" id="KW-0808">Transferase</keyword>
<dbReference type="GO" id="GO:0030490">
    <property type="term" value="P:maturation of SSU-rRNA"/>
    <property type="evidence" value="ECO:0007669"/>
    <property type="project" value="TreeGrafter"/>
</dbReference>
<dbReference type="GO" id="GO:0005829">
    <property type="term" value="C:cytosol"/>
    <property type="evidence" value="ECO:0007669"/>
    <property type="project" value="TreeGrafter"/>
</dbReference>
<dbReference type="PANTHER" id="PTHR45852">
    <property type="entry name" value="SER/THR-PROTEIN KINASE RIO2"/>
    <property type="match status" value="1"/>
</dbReference>
<evidence type="ECO:0000256" key="1">
    <source>
        <dbReference type="ARBA" id="ARBA00022679"/>
    </source>
</evidence>
<dbReference type="GO" id="GO:0030688">
    <property type="term" value="C:preribosome, small subunit precursor"/>
    <property type="evidence" value="ECO:0007669"/>
    <property type="project" value="TreeGrafter"/>
</dbReference>
<dbReference type="Gene3D" id="1.10.510.10">
    <property type="entry name" value="Transferase(Phosphotransferase) domain 1"/>
    <property type="match status" value="1"/>
</dbReference>
<feature type="compositionally biased region" description="Low complexity" evidence="5">
    <location>
        <begin position="202"/>
        <end position="212"/>
    </location>
</feature>
<dbReference type="GO" id="GO:0005524">
    <property type="term" value="F:ATP binding"/>
    <property type="evidence" value="ECO:0007669"/>
    <property type="project" value="UniProtKB-KW"/>
</dbReference>
<accession>A0A8H3E0T1</accession>
<evidence type="ECO:0000256" key="5">
    <source>
        <dbReference type="SAM" id="MobiDB-lite"/>
    </source>
</evidence>
<evidence type="ECO:0000256" key="3">
    <source>
        <dbReference type="ARBA" id="ARBA00022777"/>
    </source>
</evidence>